<dbReference type="InterPro" id="IPR003034">
    <property type="entry name" value="SAP_dom"/>
</dbReference>
<dbReference type="Proteomes" id="UP001190700">
    <property type="component" value="Unassembled WGS sequence"/>
</dbReference>
<feature type="domain" description="SAP" evidence="1">
    <location>
        <begin position="146"/>
        <end position="180"/>
    </location>
</feature>
<dbReference type="SMART" id="SM00513">
    <property type="entry name" value="SAP"/>
    <property type="match status" value="1"/>
</dbReference>
<reference evidence="2 3" key="1">
    <citation type="journal article" date="2015" name="Genome Biol. Evol.">
        <title>Comparative Genomics of a Bacterivorous Green Alga Reveals Evolutionary Causalities and Consequences of Phago-Mixotrophic Mode of Nutrition.</title>
        <authorList>
            <person name="Burns J.A."/>
            <person name="Paasch A."/>
            <person name="Narechania A."/>
            <person name="Kim E."/>
        </authorList>
    </citation>
    <scope>NUCLEOTIDE SEQUENCE [LARGE SCALE GENOMIC DNA]</scope>
    <source>
        <strain evidence="2 3">PLY_AMNH</strain>
    </source>
</reference>
<accession>A0AAE0CFY8</accession>
<sequence length="182" mass="19248">MQVLEDYLKRLSEQCGKRKRESDIREVLRRMGLPRDTNGEAFARGVVAYLQGKQVNSAGEGGTLVAAAGAGASEAPPLLPTQTVAQPSTTSLTATLITNNARNLNPTVAAAGAGASEAPPLLPTQTVAQPSTTSETVTLITDAARIRNLTVRQLKDQCRIRGIPVSGNKTELQEKLLAYVPT</sequence>
<evidence type="ECO:0000313" key="2">
    <source>
        <dbReference type="EMBL" id="KAK3253122.1"/>
    </source>
</evidence>
<dbReference type="PROSITE" id="PS50800">
    <property type="entry name" value="SAP"/>
    <property type="match status" value="1"/>
</dbReference>
<evidence type="ECO:0000259" key="1">
    <source>
        <dbReference type="PROSITE" id="PS50800"/>
    </source>
</evidence>
<proteinExistence type="predicted"/>
<protein>
    <recommendedName>
        <fullName evidence="1">SAP domain-containing protein</fullName>
    </recommendedName>
</protein>
<dbReference type="EMBL" id="LGRX02024992">
    <property type="protein sequence ID" value="KAK3253122.1"/>
    <property type="molecule type" value="Genomic_DNA"/>
</dbReference>
<dbReference type="AlphaFoldDB" id="A0AAE0CFY8"/>
<dbReference type="InterPro" id="IPR036361">
    <property type="entry name" value="SAP_dom_sf"/>
</dbReference>
<dbReference type="Pfam" id="PF02037">
    <property type="entry name" value="SAP"/>
    <property type="match status" value="1"/>
</dbReference>
<dbReference type="Gene3D" id="1.10.720.30">
    <property type="entry name" value="SAP domain"/>
    <property type="match status" value="1"/>
</dbReference>
<evidence type="ECO:0000313" key="3">
    <source>
        <dbReference type="Proteomes" id="UP001190700"/>
    </source>
</evidence>
<dbReference type="SUPFAM" id="SSF68906">
    <property type="entry name" value="SAP domain"/>
    <property type="match status" value="1"/>
</dbReference>
<gene>
    <name evidence="2" type="ORF">CYMTET_37605</name>
</gene>
<keyword evidence="3" id="KW-1185">Reference proteome</keyword>
<name>A0AAE0CFY8_9CHLO</name>
<organism evidence="2 3">
    <name type="scientific">Cymbomonas tetramitiformis</name>
    <dbReference type="NCBI Taxonomy" id="36881"/>
    <lineage>
        <taxon>Eukaryota</taxon>
        <taxon>Viridiplantae</taxon>
        <taxon>Chlorophyta</taxon>
        <taxon>Pyramimonadophyceae</taxon>
        <taxon>Pyramimonadales</taxon>
        <taxon>Pyramimonadaceae</taxon>
        <taxon>Cymbomonas</taxon>
    </lineage>
</organism>
<comment type="caution">
    <text evidence="2">The sequence shown here is derived from an EMBL/GenBank/DDBJ whole genome shotgun (WGS) entry which is preliminary data.</text>
</comment>